<sequence length="179" mass="20188">MAADHLYTDTFDTLIDTRLRALPIHFLDLPAQGVRMKLNEVRLPPGQKYWTEDILKAMVAEVENRPFMACLKTHNPVTGDLLKISEAPGEPLELAYQSLMDKGLIQAPEDNQLFDEALVGLIEDDVIVEREEVSLVDLDTSTSTTKGDNSLLNEDLTVPEDRIRTKSWSDQFDDEDSLD</sequence>
<keyword evidence="2" id="KW-1185">Reference proteome</keyword>
<accession>A0A6J8BP35</accession>
<dbReference type="Gene3D" id="2.40.50.90">
    <property type="match status" value="1"/>
</dbReference>
<name>A0A6J8BP35_MYTCO</name>
<organism evidence="1 2">
    <name type="scientific">Mytilus coruscus</name>
    <name type="common">Sea mussel</name>
    <dbReference type="NCBI Taxonomy" id="42192"/>
    <lineage>
        <taxon>Eukaryota</taxon>
        <taxon>Metazoa</taxon>
        <taxon>Spiralia</taxon>
        <taxon>Lophotrochozoa</taxon>
        <taxon>Mollusca</taxon>
        <taxon>Bivalvia</taxon>
        <taxon>Autobranchia</taxon>
        <taxon>Pteriomorphia</taxon>
        <taxon>Mytilida</taxon>
        <taxon>Mytiloidea</taxon>
        <taxon>Mytilidae</taxon>
        <taxon>Mytilinae</taxon>
        <taxon>Mytilus</taxon>
    </lineage>
</organism>
<proteinExistence type="predicted"/>
<evidence type="ECO:0000313" key="2">
    <source>
        <dbReference type="Proteomes" id="UP000507470"/>
    </source>
</evidence>
<dbReference type="InterPro" id="IPR035437">
    <property type="entry name" value="SNase_OB-fold_sf"/>
</dbReference>
<protein>
    <submittedName>
        <fullName evidence="1">Uncharacterized protein</fullName>
    </submittedName>
</protein>
<dbReference type="EMBL" id="CACVKT020003762">
    <property type="protein sequence ID" value="CAC5385705.1"/>
    <property type="molecule type" value="Genomic_DNA"/>
</dbReference>
<reference evidence="1 2" key="1">
    <citation type="submission" date="2020-06" db="EMBL/GenBank/DDBJ databases">
        <authorList>
            <person name="Li R."/>
            <person name="Bekaert M."/>
        </authorList>
    </citation>
    <scope>NUCLEOTIDE SEQUENCE [LARGE SCALE GENOMIC DNA]</scope>
    <source>
        <strain evidence="2">wild</strain>
    </source>
</reference>
<dbReference type="AlphaFoldDB" id="A0A6J8BP35"/>
<gene>
    <name evidence="1" type="ORF">MCOR_21214</name>
</gene>
<dbReference type="Proteomes" id="UP000507470">
    <property type="component" value="Unassembled WGS sequence"/>
</dbReference>
<evidence type="ECO:0000313" key="1">
    <source>
        <dbReference type="EMBL" id="CAC5385705.1"/>
    </source>
</evidence>